<accession>A0A1F8FMX7</accession>
<organism evidence="2 3">
    <name type="scientific">Candidatus Yanofskybacteria bacterium RIFCSPHIGHO2_02_FULL_43_22</name>
    <dbReference type="NCBI Taxonomy" id="1802681"/>
    <lineage>
        <taxon>Bacteria</taxon>
        <taxon>Candidatus Yanofskyibacteriota</taxon>
    </lineage>
</organism>
<dbReference type="AlphaFoldDB" id="A0A1F8FMX7"/>
<reference evidence="2 3" key="1">
    <citation type="journal article" date="2016" name="Nat. Commun.">
        <title>Thousands of microbial genomes shed light on interconnected biogeochemical processes in an aquifer system.</title>
        <authorList>
            <person name="Anantharaman K."/>
            <person name="Brown C.T."/>
            <person name="Hug L.A."/>
            <person name="Sharon I."/>
            <person name="Castelle C.J."/>
            <person name="Probst A.J."/>
            <person name="Thomas B.C."/>
            <person name="Singh A."/>
            <person name="Wilkins M.J."/>
            <person name="Karaoz U."/>
            <person name="Brodie E.L."/>
            <person name="Williams K.H."/>
            <person name="Hubbard S.S."/>
            <person name="Banfield J.F."/>
        </authorList>
    </citation>
    <scope>NUCLEOTIDE SEQUENCE [LARGE SCALE GENOMIC DNA]</scope>
</reference>
<dbReference type="SUPFAM" id="SSF55874">
    <property type="entry name" value="ATPase domain of HSP90 chaperone/DNA topoisomerase II/histidine kinase"/>
    <property type="match status" value="1"/>
</dbReference>
<comment type="caution">
    <text evidence="2">The sequence shown here is derived from an EMBL/GenBank/DDBJ whole genome shotgun (WGS) entry which is preliminary data.</text>
</comment>
<evidence type="ECO:0000313" key="3">
    <source>
        <dbReference type="Proteomes" id="UP000176581"/>
    </source>
</evidence>
<evidence type="ECO:0000256" key="1">
    <source>
        <dbReference type="SAM" id="MobiDB-lite"/>
    </source>
</evidence>
<gene>
    <name evidence="2" type="ORF">A3J47_01845</name>
</gene>
<dbReference type="InterPro" id="IPR036890">
    <property type="entry name" value="HATPase_C_sf"/>
</dbReference>
<evidence type="ECO:0008006" key="4">
    <source>
        <dbReference type="Google" id="ProtNLM"/>
    </source>
</evidence>
<sequence length="381" mass="42868">MSPEITPGGPPSPKDSKIEKSRKAEMPTEFGALRRDWFEKQGIDISKLKYSELKKVINEFYEEVGPVIKETLEIDGESLEGELSAIAKQRLDSNKVTEIRKQLNLPKWVSLAETVAFIKSVLDTGNEDIQEKYAQYATEGISLDDMRDTLVYENDVKPARLDTDIYHQSPERSRSAVEIVSNAVDAVNPVSTIGRFGVGFYQILSHLKSDKDFVTVRTGNDESGYYEIGFRLKNKEIQFHLEAIEEEDVQKGTTVELNIEDFPKEEAEKLVKKHFAYNAVAQIVCNGEQVNNLEGFGIDLKEKPIIELTVTDKGYVVKDNGIGMSPQVILEKLLVPKLSGKKPVQEFKNLENIKPSYLIERRTENDQDVPGKIVINVGASL</sequence>
<name>A0A1F8FMX7_9BACT</name>
<evidence type="ECO:0000313" key="2">
    <source>
        <dbReference type="EMBL" id="OGN14331.1"/>
    </source>
</evidence>
<dbReference type="EMBL" id="MGJV01000027">
    <property type="protein sequence ID" value="OGN14331.1"/>
    <property type="molecule type" value="Genomic_DNA"/>
</dbReference>
<dbReference type="Proteomes" id="UP000176581">
    <property type="component" value="Unassembled WGS sequence"/>
</dbReference>
<proteinExistence type="predicted"/>
<dbReference type="Gene3D" id="3.30.565.10">
    <property type="entry name" value="Histidine kinase-like ATPase, C-terminal domain"/>
    <property type="match status" value="1"/>
</dbReference>
<feature type="compositionally biased region" description="Basic and acidic residues" evidence="1">
    <location>
        <begin position="14"/>
        <end position="27"/>
    </location>
</feature>
<feature type="region of interest" description="Disordered" evidence="1">
    <location>
        <begin position="1"/>
        <end position="27"/>
    </location>
</feature>
<protein>
    <recommendedName>
        <fullName evidence="4">Histidine kinase/HSP90-like ATPase domain-containing protein</fullName>
    </recommendedName>
</protein>